<evidence type="ECO:0000256" key="1">
    <source>
        <dbReference type="SAM" id="MobiDB-lite"/>
    </source>
</evidence>
<gene>
    <name evidence="4" type="ORF">VKT23_019656</name>
</gene>
<keyword evidence="2" id="KW-1133">Transmembrane helix</keyword>
<dbReference type="InterPro" id="IPR045339">
    <property type="entry name" value="DUF6534"/>
</dbReference>
<feature type="transmembrane region" description="Helical" evidence="2">
    <location>
        <begin position="91"/>
        <end position="118"/>
    </location>
</feature>
<keyword evidence="2" id="KW-0812">Transmembrane</keyword>
<dbReference type="EMBL" id="JBANRG010000106">
    <property type="protein sequence ID" value="KAK7435534.1"/>
    <property type="molecule type" value="Genomic_DNA"/>
</dbReference>
<evidence type="ECO:0000259" key="3">
    <source>
        <dbReference type="Pfam" id="PF20152"/>
    </source>
</evidence>
<comment type="caution">
    <text evidence="4">The sequence shown here is derived from an EMBL/GenBank/DDBJ whole genome shotgun (WGS) entry which is preliminary data.</text>
</comment>
<dbReference type="Pfam" id="PF20152">
    <property type="entry name" value="DUF6534"/>
    <property type="match status" value="1"/>
</dbReference>
<dbReference type="Proteomes" id="UP001498398">
    <property type="component" value="Unassembled WGS sequence"/>
</dbReference>
<evidence type="ECO:0000256" key="2">
    <source>
        <dbReference type="SAM" id="Phobius"/>
    </source>
</evidence>
<protein>
    <recommendedName>
        <fullName evidence="3">DUF6534 domain-containing protein</fullName>
    </recommendedName>
</protein>
<dbReference type="PANTHER" id="PTHR40465">
    <property type="entry name" value="CHROMOSOME 1, WHOLE GENOME SHOTGUN SEQUENCE"/>
    <property type="match status" value="1"/>
</dbReference>
<sequence length="252" mass="27259">MAKFVPSNSPVSKKSYLFTIPVFLFGFAIFGFGVYTIHYVLSAGHFTLLLSLKNVNIAQDATLVVADVVLTAELTYLLHRSKSGIKSTDALIARILFFGLTRGIITAIMAIISLILFITKPFSLSYLILLLPGAQMYCIMVVALLGARSGHSASGVHIHSSGSGSHSDPIHSHISSNARVNASVDAYRLYPMPTSPGILKQEQSVNIDKVENDTDSDQEMIKVPQVDADSDLESGLQVKATYHPADSYEVGQ</sequence>
<proteinExistence type="predicted"/>
<accession>A0ABR1IMJ1</accession>
<name>A0ABR1IMJ1_9AGAR</name>
<keyword evidence="5" id="KW-1185">Reference proteome</keyword>
<feature type="domain" description="DUF6534" evidence="3">
    <location>
        <begin position="64"/>
        <end position="149"/>
    </location>
</feature>
<organism evidence="4 5">
    <name type="scientific">Marasmiellus scandens</name>
    <dbReference type="NCBI Taxonomy" id="2682957"/>
    <lineage>
        <taxon>Eukaryota</taxon>
        <taxon>Fungi</taxon>
        <taxon>Dikarya</taxon>
        <taxon>Basidiomycota</taxon>
        <taxon>Agaricomycotina</taxon>
        <taxon>Agaricomycetes</taxon>
        <taxon>Agaricomycetidae</taxon>
        <taxon>Agaricales</taxon>
        <taxon>Marasmiineae</taxon>
        <taxon>Omphalotaceae</taxon>
        <taxon>Marasmiellus</taxon>
    </lineage>
</organism>
<feature type="region of interest" description="Disordered" evidence="1">
    <location>
        <begin position="225"/>
        <end position="252"/>
    </location>
</feature>
<feature type="transmembrane region" description="Helical" evidence="2">
    <location>
        <begin position="124"/>
        <end position="145"/>
    </location>
</feature>
<evidence type="ECO:0000313" key="4">
    <source>
        <dbReference type="EMBL" id="KAK7435534.1"/>
    </source>
</evidence>
<feature type="transmembrane region" description="Helical" evidence="2">
    <location>
        <begin position="16"/>
        <end position="41"/>
    </location>
</feature>
<reference evidence="4 5" key="1">
    <citation type="submission" date="2024-01" db="EMBL/GenBank/DDBJ databases">
        <title>A draft genome for the cacao thread blight pathogen Marasmiellus scandens.</title>
        <authorList>
            <person name="Baruah I.K."/>
            <person name="Leung J."/>
            <person name="Bukari Y."/>
            <person name="Amoako-Attah I."/>
            <person name="Meinhardt L.W."/>
            <person name="Bailey B.A."/>
            <person name="Cohen S.P."/>
        </authorList>
    </citation>
    <scope>NUCLEOTIDE SEQUENCE [LARGE SCALE GENOMIC DNA]</scope>
    <source>
        <strain evidence="4 5">GH-19</strain>
    </source>
</reference>
<evidence type="ECO:0000313" key="5">
    <source>
        <dbReference type="Proteomes" id="UP001498398"/>
    </source>
</evidence>
<dbReference type="PANTHER" id="PTHR40465:SF1">
    <property type="entry name" value="DUF6534 DOMAIN-CONTAINING PROTEIN"/>
    <property type="match status" value="1"/>
</dbReference>
<keyword evidence="2" id="KW-0472">Membrane</keyword>